<dbReference type="EMBL" id="MU274921">
    <property type="protein sequence ID" value="KAI0086857.1"/>
    <property type="molecule type" value="Genomic_DNA"/>
</dbReference>
<sequence>MPIHVRPHIGRVLALLQVNLSGYFRSHSDLISPDDRESTFFRLENPTFYSDILDSLASTVCHHALDVGSHLNYVRTPQKASSYGEKNSQRPKGTSSQKVHKLSVSEGLTPAQQLAVVSLANCNILQSLARASSIHLGRCQWEGVEFDALSGDGVVWFKSRCSICKAGDALELHRLSYGTGSWDFTEEFIEGLRVYSKSPQPSNPHVKHSMFNINPARLSFGKAEELLGILANTRPR</sequence>
<organism evidence="1 2">
    <name type="scientific">Irpex rosettiformis</name>
    <dbReference type="NCBI Taxonomy" id="378272"/>
    <lineage>
        <taxon>Eukaryota</taxon>
        <taxon>Fungi</taxon>
        <taxon>Dikarya</taxon>
        <taxon>Basidiomycota</taxon>
        <taxon>Agaricomycotina</taxon>
        <taxon>Agaricomycetes</taxon>
        <taxon>Polyporales</taxon>
        <taxon>Irpicaceae</taxon>
        <taxon>Irpex</taxon>
    </lineage>
</organism>
<keyword evidence="2" id="KW-1185">Reference proteome</keyword>
<dbReference type="Proteomes" id="UP001055072">
    <property type="component" value="Unassembled WGS sequence"/>
</dbReference>
<gene>
    <name evidence="1" type="ORF">BDY19DRAFT_908026</name>
</gene>
<evidence type="ECO:0000313" key="2">
    <source>
        <dbReference type="Proteomes" id="UP001055072"/>
    </source>
</evidence>
<evidence type="ECO:0000313" key="1">
    <source>
        <dbReference type="EMBL" id="KAI0086857.1"/>
    </source>
</evidence>
<reference evidence="1" key="1">
    <citation type="journal article" date="2021" name="Environ. Microbiol.">
        <title>Gene family expansions and transcriptome signatures uncover fungal adaptations to wood decay.</title>
        <authorList>
            <person name="Hage H."/>
            <person name="Miyauchi S."/>
            <person name="Viragh M."/>
            <person name="Drula E."/>
            <person name="Min B."/>
            <person name="Chaduli D."/>
            <person name="Navarro D."/>
            <person name="Favel A."/>
            <person name="Norest M."/>
            <person name="Lesage-Meessen L."/>
            <person name="Balint B."/>
            <person name="Merenyi Z."/>
            <person name="de Eugenio L."/>
            <person name="Morin E."/>
            <person name="Martinez A.T."/>
            <person name="Baldrian P."/>
            <person name="Stursova M."/>
            <person name="Martinez M.J."/>
            <person name="Novotny C."/>
            <person name="Magnuson J.K."/>
            <person name="Spatafora J.W."/>
            <person name="Maurice S."/>
            <person name="Pangilinan J."/>
            <person name="Andreopoulos W."/>
            <person name="LaButti K."/>
            <person name="Hundley H."/>
            <person name="Na H."/>
            <person name="Kuo A."/>
            <person name="Barry K."/>
            <person name="Lipzen A."/>
            <person name="Henrissat B."/>
            <person name="Riley R."/>
            <person name="Ahrendt S."/>
            <person name="Nagy L.G."/>
            <person name="Grigoriev I.V."/>
            <person name="Martin F."/>
            <person name="Rosso M.N."/>
        </authorList>
    </citation>
    <scope>NUCLEOTIDE SEQUENCE</scope>
    <source>
        <strain evidence="1">CBS 384.51</strain>
    </source>
</reference>
<protein>
    <submittedName>
        <fullName evidence="1">Uncharacterized protein</fullName>
    </submittedName>
</protein>
<comment type="caution">
    <text evidence="1">The sequence shown here is derived from an EMBL/GenBank/DDBJ whole genome shotgun (WGS) entry which is preliminary data.</text>
</comment>
<name>A0ACB8TXT5_9APHY</name>
<accession>A0ACB8TXT5</accession>
<proteinExistence type="predicted"/>